<accession>A0AAE0KQP4</accession>
<reference evidence="1 2" key="1">
    <citation type="journal article" date="2015" name="Genome Biol. Evol.">
        <title>Comparative Genomics of a Bacterivorous Green Alga Reveals Evolutionary Causalities and Consequences of Phago-Mixotrophic Mode of Nutrition.</title>
        <authorList>
            <person name="Burns J.A."/>
            <person name="Paasch A."/>
            <person name="Narechania A."/>
            <person name="Kim E."/>
        </authorList>
    </citation>
    <scope>NUCLEOTIDE SEQUENCE [LARGE SCALE GENOMIC DNA]</scope>
    <source>
        <strain evidence="1 2">PLY_AMNH</strain>
    </source>
</reference>
<gene>
    <name evidence="1" type="ORF">CYMTET_33955</name>
</gene>
<comment type="caution">
    <text evidence="1">The sequence shown here is derived from an EMBL/GenBank/DDBJ whole genome shotgun (WGS) entry which is preliminary data.</text>
</comment>
<keyword evidence="2" id="KW-1185">Reference proteome</keyword>
<dbReference type="EMBL" id="LGRX02021203">
    <property type="protein sequence ID" value="KAK3256939.1"/>
    <property type="molecule type" value="Genomic_DNA"/>
</dbReference>
<sequence>MSWCSVGLQVMRNGGDHALVEKLSSSCPGIVQEASRALVSLWATGAPEVVAEPQEMAEAAGTPCSSPTPRATLAAGVWSLTDHHLSTESDAAQRALRAHAYTVTISGNPGSSSFIGEGCDDVDHFRICGIENNGMQAARGEIRFSKIYQSGASVQYHGYSDDHGLWGISKRPYSASVVPWIFRMWRQ</sequence>
<proteinExistence type="predicted"/>
<dbReference type="AlphaFoldDB" id="A0AAE0KQP4"/>
<dbReference type="Proteomes" id="UP001190700">
    <property type="component" value="Unassembled WGS sequence"/>
</dbReference>
<evidence type="ECO:0000313" key="2">
    <source>
        <dbReference type="Proteomes" id="UP001190700"/>
    </source>
</evidence>
<organism evidence="1 2">
    <name type="scientific">Cymbomonas tetramitiformis</name>
    <dbReference type="NCBI Taxonomy" id="36881"/>
    <lineage>
        <taxon>Eukaryota</taxon>
        <taxon>Viridiplantae</taxon>
        <taxon>Chlorophyta</taxon>
        <taxon>Pyramimonadophyceae</taxon>
        <taxon>Pyramimonadales</taxon>
        <taxon>Pyramimonadaceae</taxon>
        <taxon>Cymbomonas</taxon>
    </lineage>
</organism>
<evidence type="ECO:0000313" key="1">
    <source>
        <dbReference type="EMBL" id="KAK3256939.1"/>
    </source>
</evidence>
<name>A0AAE0KQP4_9CHLO</name>
<protein>
    <submittedName>
        <fullName evidence="1">Uncharacterized protein</fullName>
    </submittedName>
</protein>